<reference evidence="9" key="1">
    <citation type="submission" date="2023-10" db="EMBL/GenBank/DDBJ databases">
        <authorList>
            <person name="Domelevo Entfellner J.-B."/>
        </authorList>
    </citation>
    <scope>NUCLEOTIDE SEQUENCE</scope>
</reference>
<keyword evidence="4 7" id="KW-0479">Metal-binding</keyword>
<evidence type="ECO:0008006" key="11">
    <source>
        <dbReference type="Google" id="ProtNLM"/>
    </source>
</evidence>
<dbReference type="AlphaFoldDB" id="A0AA86S2L0"/>
<comment type="cofactor">
    <cofactor evidence="1 7">
        <name>heme</name>
        <dbReference type="ChEBI" id="CHEBI:30413"/>
    </cofactor>
</comment>
<dbReference type="Gene3D" id="1.10.630.10">
    <property type="entry name" value="Cytochrome P450"/>
    <property type="match status" value="2"/>
</dbReference>
<dbReference type="GO" id="GO:0016709">
    <property type="term" value="F:oxidoreductase activity, acting on paired donors, with incorporation or reduction of molecular oxygen, NAD(P)H as one donor, and incorporation of one atom of oxygen"/>
    <property type="evidence" value="ECO:0007669"/>
    <property type="project" value="TreeGrafter"/>
</dbReference>
<evidence type="ECO:0000256" key="5">
    <source>
        <dbReference type="ARBA" id="ARBA00022989"/>
    </source>
</evidence>
<protein>
    <recommendedName>
        <fullName evidence="11">Cytochrome P450</fullName>
    </recommendedName>
</protein>
<keyword evidence="10" id="KW-1185">Reference proteome</keyword>
<sequence length="388" mass="45044">MGPNILLPTRANSPNPHAKFGPIVTLRVGSHRAIFIADRTLSHQALVQNGSLFSDRPKALSISKIVNNDQRNITSTSYGPTWRTFRRNLTSDMLHHSRVKSFSGIRKWVLHTLLTHLKYDSQSNYSFRVIDRFQYAMFCLLVFMCFGEQLDDGKIRDIERVNRQLLQGFTRFRILDIWHKEEGVISYVDALLNLQLLEERRNLNEGEIVTLLQERLVDEIREVLGEREQREVKEEDLQKLPYLKAVILEGLRRHPPGHFVLPHAVTEDVIFNDYLIPKNATVNFMVAEMGWDPKVWEDPMTFKPERFISDEGFDITGSKEIKMMPFGAGRRICPGYNLALLHLEYFVANLVWNFEWKLPDGGKVDLSEKQEFTVVMKNALQVHLSPRK</sequence>
<dbReference type="GO" id="GO:0016020">
    <property type="term" value="C:membrane"/>
    <property type="evidence" value="ECO:0007669"/>
    <property type="project" value="UniProtKB-SubCell"/>
</dbReference>
<keyword evidence="5" id="KW-1133">Transmembrane helix</keyword>
<dbReference type="InterPro" id="IPR051103">
    <property type="entry name" value="Plant_metabolite_P450s"/>
</dbReference>
<evidence type="ECO:0000256" key="4">
    <source>
        <dbReference type="ARBA" id="ARBA00022723"/>
    </source>
</evidence>
<dbReference type="SUPFAM" id="SSF48264">
    <property type="entry name" value="Cytochrome P450"/>
    <property type="match status" value="1"/>
</dbReference>
<evidence type="ECO:0000256" key="1">
    <source>
        <dbReference type="ARBA" id="ARBA00001971"/>
    </source>
</evidence>
<dbReference type="GO" id="GO:0005506">
    <property type="term" value="F:iron ion binding"/>
    <property type="evidence" value="ECO:0007669"/>
    <property type="project" value="InterPro"/>
</dbReference>
<evidence type="ECO:0000256" key="3">
    <source>
        <dbReference type="ARBA" id="ARBA00022692"/>
    </source>
</evidence>
<dbReference type="Pfam" id="PF00067">
    <property type="entry name" value="p450"/>
    <property type="match status" value="2"/>
</dbReference>
<keyword evidence="6" id="KW-0472">Membrane</keyword>
<dbReference type="PRINTS" id="PR00463">
    <property type="entry name" value="EP450I"/>
</dbReference>
<comment type="similarity">
    <text evidence="8">Belongs to the cytochrome P450 family.</text>
</comment>
<proteinExistence type="inferred from homology"/>
<keyword evidence="7 8" id="KW-0349">Heme</keyword>
<evidence type="ECO:0000256" key="7">
    <source>
        <dbReference type="PIRSR" id="PIRSR602401-1"/>
    </source>
</evidence>
<keyword evidence="3" id="KW-0812">Transmembrane</keyword>
<dbReference type="CDD" id="cd11075">
    <property type="entry name" value="CYP77_89"/>
    <property type="match status" value="1"/>
</dbReference>
<dbReference type="PANTHER" id="PTHR24298:SF800">
    <property type="entry name" value="CYTOCHROME P450 89A2-RELATED"/>
    <property type="match status" value="1"/>
</dbReference>
<dbReference type="EMBL" id="OY731400">
    <property type="protein sequence ID" value="CAJ1939628.1"/>
    <property type="molecule type" value="Genomic_DNA"/>
</dbReference>
<evidence type="ECO:0000256" key="2">
    <source>
        <dbReference type="ARBA" id="ARBA00004167"/>
    </source>
</evidence>
<keyword evidence="8" id="KW-0503">Monooxygenase</keyword>
<dbReference type="InterPro" id="IPR036396">
    <property type="entry name" value="Cyt_P450_sf"/>
</dbReference>
<feature type="binding site" description="axial binding residue" evidence="7">
    <location>
        <position position="333"/>
    </location>
    <ligand>
        <name>heme</name>
        <dbReference type="ChEBI" id="CHEBI:30413"/>
    </ligand>
    <ligandPart>
        <name>Fe</name>
        <dbReference type="ChEBI" id="CHEBI:18248"/>
    </ligandPart>
</feature>
<evidence type="ECO:0000256" key="6">
    <source>
        <dbReference type="ARBA" id="ARBA00023136"/>
    </source>
</evidence>
<dbReference type="InterPro" id="IPR002401">
    <property type="entry name" value="Cyt_P450_E_grp-I"/>
</dbReference>
<organism evidence="9 10">
    <name type="scientific">Sphenostylis stenocarpa</name>
    <dbReference type="NCBI Taxonomy" id="92480"/>
    <lineage>
        <taxon>Eukaryota</taxon>
        <taxon>Viridiplantae</taxon>
        <taxon>Streptophyta</taxon>
        <taxon>Embryophyta</taxon>
        <taxon>Tracheophyta</taxon>
        <taxon>Spermatophyta</taxon>
        <taxon>Magnoliopsida</taxon>
        <taxon>eudicotyledons</taxon>
        <taxon>Gunneridae</taxon>
        <taxon>Pentapetalae</taxon>
        <taxon>rosids</taxon>
        <taxon>fabids</taxon>
        <taxon>Fabales</taxon>
        <taxon>Fabaceae</taxon>
        <taxon>Papilionoideae</taxon>
        <taxon>50 kb inversion clade</taxon>
        <taxon>NPAAA clade</taxon>
        <taxon>indigoferoid/millettioid clade</taxon>
        <taxon>Phaseoleae</taxon>
        <taxon>Sphenostylis</taxon>
    </lineage>
</organism>
<dbReference type="Gramene" id="rna-AYBTSS11_LOCUS9244">
    <property type="protein sequence ID" value="CAJ1939628.1"/>
    <property type="gene ID" value="gene-AYBTSS11_LOCUS9244"/>
</dbReference>
<name>A0AA86S2L0_9FABA</name>
<dbReference type="Proteomes" id="UP001189624">
    <property type="component" value="Chromosome 3"/>
</dbReference>
<gene>
    <name evidence="9" type="ORF">AYBTSS11_LOCUS9244</name>
</gene>
<evidence type="ECO:0000313" key="9">
    <source>
        <dbReference type="EMBL" id="CAJ1939628.1"/>
    </source>
</evidence>
<evidence type="ECO:0000313" key="10">
    <source>
        <dbReference type="Proteomes" id="UP001189624"/>
    </source>
</evidence>
<evidence type="ECO:0000256" key="8">
    <source>
        <dbReference type="RuleBase" id="RU000461"/>
    </source>
</evidence>
<comment type="subcellular location">
    <subcellularLocation>
        <location evidence="2">Membrane</location>
        <topology evidence="2">Single-pass membrane protein</topology>
    </subcellularLocation>
</comment>
<dbReference type="InterPro" id="IPR017972">
    <property type="entry name" value="Cyt_P450_CS"/>
</dbReference>
<dbReference type="GO" id="GO:0020037">
    <property type="term" value="F:heme binding"/>
    <property type="evidence" value="ECO:0007669"/>
    <property type="project" value="InterPro"/>
</dbReference>
<keyword evidence="7 8" id="KW-0408">Iron</keyword>
<keyword evidence="8" id="KW-0560">Oxidoreductase</keyword>
<dbReference type="InterPro" id="IPR001128">
    <property type="entry name" value="Cyt_P450"/>
</dbReference>
<dbReference type="PANTHER" id="PTHR24298">
    <property type="entry name" value="FLAVONOID 3'-MONOOXYGENASE-RELATED"/>
    <property type="match status" value="1"/>
</dbReference>
<dbReference type="PROSITE" id="PS00086">
    <property type="entry name" value="CYTOCHROME_P450"/>
    <property type="match status" value="1"/>
</dbReference>
<accession>A0AA86S2L0</accession>